<protein>
    <recommendedName>
        <fullName evidence="1">Ubiquinone biosynthesis protein UbiV</fullName>
    </recommendedName>
</protein>
<dbReference type="InterPro" id="IPR001539">
    <property type="entry name" value="Peptidase_U32"/>
</dbReference>
<dbReference type="InterPro" id="IPR043693">
    <property type="entry name" value="UbiV"/>
</dbReference>
<evidence type="ECO:0000313" key="2">
    <source>
        <dbReference type="EMBL" id="KAA5608406.1"/>
    </source>
</evidence>
<comment type="function">
    <text evidence="1">Required for O(2)-independent ubiquinone (coenzyme Q) biosynthesis. Together with UbiU, is essential for the C6-hydroxylation reaction in the oxygen-independent ubiquinone biosynthesis pathway.</text>
</comment>
<feature type="binding site" evidence="1">
    <location>
        <position position="187"/>
    </location>
    <ligand>
        <name>[4Fe-4S] cluster</name>
        <dbReference type="ChEBI" id="CHEBI:49883"/>
    </ligand>
</feature>
<comment type="caution">
    <text evidence="2">The sequence shown here is derived from an EMBL/GenBank/DDBJ whole genome shotgun (WGS) entry which is preliminary data.</text>
</comment>
<reference evidence="2 3" key="1">
    <citation type="submission" date="2019-09" db="EMBL/GenBank/DDBJ databases">
        <title>Genome sequence of Rhodovastum atsumiense, a diverse member of the Acetobacteraceae family of non-sulfur purple photosynthetic bacteria.</title>
        <authorList>
            <person name="Meyer T."/>
            <person name="Kyndt J."/>
        </authorList>
    </citation>
    <scope>NUCLEOTIDE SEQUENCE [LARGE SCALE GENOMIC DNA]</scope>
    <source>
        <strain evidence="2 3">DSM 21279</strain>
    </source>
</reference>
<dbReference type="OrthoDB" id="8523349at2"/>
<keyword evidence="1" id="KW-0004">4Fe-4S</keyword>
<feature type="binding site" evidence="1">
    <location>
        <position position="191"/>
    </location>
    <ligand>
        <name>[4Fe-4S] cluster</name>
        <dbReference type="ChEBI" id="CHEBI:49883"/>
    </ligand>
</feature>
<dbReference type="GO" id="GO:0051539">
    <property type="term" value="F:4 iron, 4 sulfur cluster binding"/>
    <property type="evidence" value="ECO:0007669"/>
    <property type="project" value="UniProtKB-UniRule"/>
</dbReference>
<dbReference type="InterPro" id="IPR051454">
    <property type="entry name" value="RNA/ubiquinone_mod_enzymes"/>
</dbReference>
<dbReference type="PANTHER" id="PTHR30217:SF11">
    <property type="entry name" value="UBIQUINONE BIOSYNTHESIS PROTEIN UBIV"/>
    <property type="match status" value="1"/>
</dbReference>
<dbReference type="Pfam" id="PF01136">
    <property type="entry name" value="Peptidase_U32"/>
    <property type="match status" value="1"/>
</dbReference>
<evidence type="ECO:0000256" key="1">
    <source>
        <dbReference type="HAMAP-Rule" id="MF_02233"/>
    </source>
</evidence>
<dbReference type="RefSeq" id="WP_150045396.1">
    <property type="nucleotide sequence ID" value="NZ_OW485601.1"/>
</dbReference>
<dbReference type="UniPathway" id="UPA00232"/>
<name>A0A5M6IJF5_9PROT</name>
<dbReference type="AlphaFoldDB" id="A0A5M6IJF5"/>
<evidence type="ECO:0000313" key="3">
    <source>
        <dbReference type="Proteomes" id="UP000325255"/>
    </source>
</evidence>
<proteinExistence type="inferred from homology"/>
<comment type="subunit">
    <text evidence="1">Forms a heterodimer with UbiU.</text>
</comment>
<sequence length="305" mass="33246">MSAKLVMGPVLFHWPAETLRDFYFRIADEAEVDTVCVGEVVCSKRMPFFKDHMPEVIQRLQRAGKEVVLSSLSLMSDKREEAAMRELIALAPGLVEANDVAVLRELGGKPHMIGPFINIYNEDALGYLVRGGAVRACLNPEVPGNVVNELAQRSTVPLEVMVFGRQPLAISARCFHARAEGRTKDGCQFACNADPDGRVVRTIEDVGFLALNGCQTLSYTCGNLVHELAPLQQAGVERFRLSPQSGDMVATARIFRAVLDGKLAPAAAVEQLSVLHPDLPFANGFYYAEPGHRFVQPAAAEAALN</sequence>
<keyword evidence="1" id="KW-0831">Ubiquinone biosynthesis</keyword>
<dbReference type="NCBIfam" id="NF011991">
    <property type="entry name" value="PRK15447.1"/>
    <property type="match status" value="1"/>
</dbReference>
<gene>
    <name evidence="1" type="primary">ubiV</name>
    <name evidence="2" type="ORF">F1189_29180</name>
</gene>
<dbReference type="EMBL" id="VWPK01000084">
    <property type="protein sequence ID" value="KAA5608406.1"/>
    <property type="molecule type" value="Genomic_DNA"/>
</dbReference>
<dbReference type="HAMAP" id="MF_02233">
    <property type="entry name" value="UbiV"/>
    <property type="match status" value="1"/>
</dbReference>
<comment type="similarity">
    <text evidence="1">Belongs to the peptidase U32 family. UbiV subfamily.</text>
</comment>
<dbReference type="Proteomes" id="UP000325255">
    <property type="component" value="Unassembled WGS sequence"/>
</dbReference>
<dbReference type="PANTHER" id="PTHR30217">
    <property type="entry name" value="PEPTIDASE U32 FAMILY"/>
    <property type="match status" value="1"/>
</dbReference>
<dbReference type="GO" id="GO:0046872">
    <property type="term" value="F:metal ion binding"/>
    <property type="evidence" value="ECO:0007669"/>
    <property type="project" value="UniProtKB-KW"/>
</dbReference>
<comment type="pathway">
    <text evidence="1">Cofactor biosynthesis; ubiquinone biosynthesis.</text>
</comment>
<comment type="cofactor">
    <cofactor evidence="1">
        <name>[4Fe-4S] cluster</name>
        <dbReference type="ChEBI" id="CHEBI:49883"/>
    </cofactor>
</comment>
<keyword evidence="3" id="KW-1185">Reference proteome</keyword>
<dbReference type="GO" id="GO:0006744">
    <property type="term" value="P:ubiquinone biosynthetic process"/>
    <property type="evidence" value="ECO:0007669"/>
    <property type="project" value="UniProtKB-UniRule"/>
</dbReference>
<keyword evidence="1" id="KW-0479">Metal-binding</keyword>
<feature type="binding site" evidence="1">
    <location>
        <position position="42"/>
    </location>
    <ligand>
        <name>[4Fe-4S] cluster</name>
        <dbReference type="ChEBI" id="CHEBI:49883"/>
    </ligand>
</feature>
<accession>A0A5M6IJF5</accession>
<keyword evidence="1" id="KW-0411">Iron-sulfur</keyword>
<organism evidence="2 3">
    <name type="scientific">Rhodovastum atsumiense</name>
    <dbReference type="NCBI Taxonomy" id="504468"/>
    <lineage>
        <taxon>Bacteria</taxon>
        <taxon>Pseudomonadati</taxon>
        <taxon>Pseudomonadota</taxon>
        <taxon>Alphaproteobacteria</taxon>
        <taxon>Acetobacterales</taxon>
        <taxon>Acetobacteraceae</taxon>
        <taxon>Rhodovastum</taxon>
    </lineage>
</organism>
<keyword evidence="1" id="KW-0408">Iron</keyword>
<feature type="binding site" evidence="1">
    <location>
        <position position="174"/>
    </location>
    <ligand>
        <name>[4Fe-4S] cluster</name>
        <dbReference type="ChEBI" id="CHEBI:49883"/>
    </ligand>
</feature>